<dbReference type="PANTHER" id="PTHR20854:SF4">
    <property type="entry name" value="INOSITOL-1-MONOPHOSPHATASE-RELATED"/>
    <property type="match status" value="1"/>
</dbReference>
<keyword evidence="3" id="KW-0460">Magnesium</keyword>
<keyword evidence="5" id="KW-1185">Reference proteome</keyword>
<proteinExistence type="predicted"/>
<evidence type="ECO:0000313" key="4">
    <source>
        <dbReference type="EMBL" id="MBO0477558.1"/>
    </source>
</evidence>
<dbReference type="PRINTS" id="PR00377">
    <property type="entry name" value="IMPHPHTASES"/>
</dbReference>
<dbReference type="InterPro" id="IPR000760">
    <property type="entry name" value="Inositol_monophosphatase-like"/>
</dbReference>
<keyword evidence="2" id="KW-0378">Hydrolase</keyword>
<dbReference type="Pfam" id="PF00459">
    <property type="entry name" value="Inositol_P"/>
    <property type="match status" value="1"/>
</dbReference>
<reference evidence="4 5" key="1">
    <citation type="submission" date="2021-03" db="EMBL/GenBank/DDBJ databases">
        <title>Enterococcal diversity collection.</title>
        <authorList>
            <person name="Gilmore M.S."/>
            <person name="Schwartzman J."/>
            <person name="Van Tyne D."/>
            <person name="Martin M."/>
            <person name="Earl A.M."/>
            <person name="Manson A.L."/>
            <person name="Straub T."/>
            <person name="Salamzade R."/>
            <person name="Saavedra J."/>
            <person name="Lebreton F."/>
            <person name="Prichula J."/>
            <person name="Schaufler K."/>
            <person name="Gaca A."/>
            <person name="Sgardioli B."/>
            <person name="Wagenaar J."/>
            <person name="Strong T."/>
        </authorList>
    </citation>
    <scope>NUCLEOTIDE SEQUENCE [LARGE SCALE GENOMIC DNA]</scope>
    <source>
        <strain evidence="4 5">DIV0080</strain>
    </source>
</reference>
<dbReference type="Proteomes" id="UP000664857">
    <property type="component" value="Unassembled WGS sequence"/>
</dbReference>
<dbReference type="PANTHER" id="PTHR20854">
    <property type="entry name" value="INOSITOL MONOPHOSPHATASE"/>
    <property type="match status" value="1"/>
</dbReference>
<comment type="caution">
    <text evidence="4">The sequence shown here is derived from an EMBL/GenBank/DDBJ whole genome shotgun (WGS) entry which is preliminary data.</text>
</comment>
<organism evidence="4 5">
    <name type="scientific">Candidatus Vagococcus giribetii</name>
    <dbReference type="NCBI Taxonomy" id="2230876"/>
    <lineage>
        <taxon>Bacteria</taxon>
        <taxon>Bacillati</taxon>
        <taxon>Bacillota</taxon>
        <taxon>Bacilli</taxon>
        <taxon>Lactobacillales</taxon>
        <taxon>Enterococcaceae</taxon>
        <taxon>Vagococcus</taxon>
    </lineage>
</organism>
<dbReference type="CDD" id="cd01637">
    <property type="entry name" value="IMPase_like"/>
    <property type="match status" value="1"/>
</dbReference>
<dbReference type="PROSITE" id="PS00629">
    <property type="entry name" value="IMP_1"/>
    <property type="match status" value="1"/>
</dbReference>
<evidence type="ECO:0000256" key="1">
    <source>
        <dbReference type="ARBA" id="ARBA00022723"/>
    </source>
</evidence>
<evidence type="ECO:0000256" key="2">
    <source>
        <dbReference type="ARBA" id="ARBA00022801"/>
    </source>
</evidence>
<dbReference type="Gene3D" id="3.30.540.10">
    <property type="entry name" value="Fructose-1,6-Bisphosphatase, subunit A, domain 1"/>
    <property type="match status" value="1"/>
</dbReference>
<dbReference type="Gene3D" id="3.40.190.80">
    <property type="match status" value="1"/>
</dbReference>
<dbReference type="RefSeq" id="WP_206967656.1">
    <property type="nucleotide sequence ID" value="NZ_JAFLVX010000028.1"/>
</dbReference>
<dbReference type="InterPro" id="IPR020583">
    <property type="entry name" value="Inositol_monoP_metal-BS"/>
</dbReference>
<protein>
    <submittedName>
        <fullName evidence="4">Inositol monophosphatase family protein</fullName>
    </submittedName>
</protein>
<sequence length="254" mass="28130">MSQKALMEEVKSWIEEAATQVKEKLKGQVFVEEKSNRHDLVTNVDKETEAFLVEKIRTHYPDDQILGEEGLGDTLESTDGRIWIIDPIDGTLNFVKQQENFCIMIGIFENNEPVLGFIYNVIKDEFAYGGADTGVFLNGEVLPPVPNLGLRDGLIGTNSTMFAKDILNTQKIGSEAVGVRIFGCAGLDFLSVLRGKQVAYLSNLSPWDFAAGVALGKPLGLVHSKLNGEAYDILGERQYFVVATKKAYEDMFNL</sequence>
<evidence type="ECO:0000313" key="5">
    <source>
        <dbReference type="Proteomes" id="UP000664857"/>
    </source>
</evidence>
<dbReference type="SUPFAM" id="SSF56655">
    <property type="entry name" value="Carbohydrate phosphatase"/>
    <property type="match status" value="1"/>
</dbReference>
<dbReference type="EMBL" id="JAFLVX010000028">
    <property type="protein sequence ID" value="MBO0477558.1"/>
    <property type="molecule type" value="Genomic_DNA"/>
</dbReference>
<keyword evidence="1" id="KW-0479">Metal-binding</keyword>
<evidence type="ECO:0000256" key="3">
    <source>
        <dbReference type="ARBA" id="ARBA00022842"/>
    </source>
</evidence>
<accession>A0ABS3HWQ5</accession>
<name>A0ABS3HWQ5_9ENTE</name>
<gene>
    <name evidence="4" type="ORF">DOK76_10765</name>
</gene>